<sequence>MSAYYREKIIKLHDVLFLSGLSARETFIKNEQHFYAAYMSSKTIENQDLQNKWNEIWSDLNRTEAILIRGLDVSTFVKTIGRMRNRSLEKYSLFILEEFYRVL</sequence>
<evidence type="ECO:0000313" key="1">
    <source>
        <dbReference type="EMBL" id="MEN5380623.1"/>
    </source>
</evidence>
<comment type="caution">
    <text evidence="1">The sequence shown here is derived from an EMBL/GenBank/DDBJ whole genome shotgun (WGS) entry which is preliminary data.</text>
</comment>
<dbReference type="RefSeq" id="WP_346583511.1">
    <property type="nucleotide sequence ID" value="NZ_JBDJNQ010000021.1"/>
</dbReference>
<protein>
    <submittedName>
        <fullName evidence="1">Uncharacterized protein</fullName>
    </submittedName>
</protein>
<organism evidence="1 2">
    <name type="scientific">Sphingobacterium kitahiroshimense</name>
    <dbReference type="NCBI Taxonomy" id="470446"/>
    <lineage>
        <taxon>Bacteria</taxon>
        <taxon>Pseudomonadati</taxon>
        <taxon>Bacteroidota</taxon>
        <taxon>Sphingobacteriia</taxon>
        <taxon>Sphingobacteriales</taxon>
        <taxon>Sphingobacteriaceae</taxon>
        <taxon>Sphingobacterium</taxon>
    </lineage>
</organism>
<accession>A0ABV0C254</accession>
<evidence type="ECO:0000313" key="2">
    <source>
        <dbReference type="Proteomes" id="UP001409291"/>
    </source>
</evidence>
<name>A0ABV0C254_9SPHI</name>
<dbReference type="EMBL" id="JBDJNQ010000021">
    <property type="protein sequence ID" value="MEN5380623.1"/>
    <property type="molecule type" value="Genomic_DNA"/>
</dbReference>
<reference evidence="1 2" key="1">
    <citation type="submission" date="2024-04" db="EMBL/GenBank/DDBJ databases">
        <title>WGS of bacteria from Torrens River.</title>
        <authorList>
            <person name="Wyrsch E.R."/>
            <person name="Drigo B."/>
        </authorList>
    </citation>
    <scope>NUCLEOTIDE SEQUENCE [LARGE SCALE GENOMIC DNA]</scope>
    <source>
        <strain evidence="1 2">TWI391</strain>
    </source>
</reference>
<dbReference type="Proteomes" id="UP001409291">
    <property type="component" value="Unassembled WGS sequence"/>
</dbReference>
<keyword evidence="2" id="KW-1185">Reference proteome</keyword>
<gene>
    <name evidence="1" type="ORF">ABE541_25405</name>
</gene>
<proteinExistence type="predicted"/>